<reference evidence="4" key="1">
    <citation type="submission" date="2015-09" db="EMBL/GenBank/DDBJ databases">
        <authorList>
            <consortium name="Pathogen Informatics"/>
        </authorList>
    </citation>
    <scope>NUCLEOTIDE SEQUENCE [LARGE SCALE GENOMIC DNA]</scope>
    <source>
        <strain evidence="4">Lake Konstanz</strain>
    </source>
</reference>
<feature type="compositionally biased region" description="Polar residues" evidence="1">
    <location>
        <begin position="848"/>
        <end position="859"/>
    </location>
</feature>
<feature type="transmembrane region" description="Helical" evidence="2">
    <location>
        <begin position="247"/>
        <end position="272"/>
    </location>
</feature>
<evidence type="ECO:0000313" key="4">
    <source>
        <dbReference type="Proteomes" id="UP000051952"/>
    </source>
</evidence>
<evidence type="ECO:0000256" key="2">
    <source>
        <dbReference type="SAM" id="Phobius"/>
    </source>
</evidence>
<organism evidence="3 4">
    <name type="scientific">Bodo saltans</name>
    <name type="common">Flagellated protozoan</name>
    <dbReference type="NCBI Taxonomy" id="75058"/>
    <lineage>
        <taxon>Eukaryota</taxon>
        <taxon>Discoba</taxon>
        <taxon>Euglenozoa</taxon>
        <taxon>Kinetoplastea</taxon>
        <taxon>Metakinetoplastina</taxon>
        <taxon>Eubodonida</taxon>
        <taxon>Bodonidae</taxon>
        <taxon>Bodo</taxon>
    </lineage>
</organism>
<feature type="compositionally biased region" description="Low complexity" evidence="1">
    <location>
        <begin position="1104"/>
        <end position="1122"/>
    </location>
</feature>
<keyword evidence="2 3" id="KW-0812">Transmembrane</keyword>
<dbReference type="VEuPathDB" id="TriTrypDB:BSAL_58365"/>
<feature type="transmembrane region" description="Helical" evidence="2">
    <location>
        <begin position="1233"/>
        <end position="1257"/>
    </location>
</feature>
<keyword evidence="2" id="KW-0472">Membrane</keyword>
<sequence length="1289" mass="136725">MPNNPLAHDNDEDVPPPLMHHVEAALRGNDVLWIPNAEHEETATRRHHRRVAPPTTRGPLDDADHFDNVQSHHTRRVGVSPPAEYPQEGGEGNAQRVRRGYGIHGAGNAFTTIGNLSQQQQHQRIHSHTYLPNATHQGSPDEDELLAGGGATLTTGTVSTSFSIHDGEGGSSGSGGSVTLWRRIFACCRCCLRDRSLLAALVEIVRGAVDAAQRRLHALVARIVAVFVFTADGLEEAYAAQHYNRELYTASLVIAVTLTLALAGVVVAIFYGSFVGLKNAIWEAKLGVTLAFAFHLALSPFLIRGRWLRRVISANEKASDTTSTGTHPGSRPTKAWALSWVALTPLEIVAVASTLGMFCFLFAMAASKGPASCDSVADRTICSKTIRNDGTISIVFLSVSMGYRVRAAVGIPLLTIMSLVYLLFFTLALHDPTTQLKKVTVMLVCCLYAVTCGALFLADRVSRRHYQSKLRLAAEQRSAAALHQMSTFIAGSMIPENVAISMARGDVARYHLPRDDSNHHNTIVLCIGLVARATDIIMKLGPAGLVLSSQRTAVIVDSASEDVRTYLKRRHLKEKDDEHEHVVVTKYHALGDGMELSFHTDERHSSIGAVVRRHVRVPVRSSGAKATDAGGHEATVHDARATEEPQDGVEGSSSRSGPSSATAEALMLFVTCLESKLRVLEHAAKAEWWKDCRAKAARALFSGFVHLSPLADDIVGGEGHADHQRRGSFQQHGAAATTATAPFVFSERLVGGVGVGSATATTFPNVRNFVLCGDACVAARVAVRKARRMVETGETATAHSDVSGLMYLAGTCAALHKATNTRAMLDVEEDHMGPAEVVTVVTTHRSTHNALPNTGATGHSESDGSPLIPGSSPSYTTDGRSGQISPTSSQGSPCSPMPPPYNATTVLEFPSLVAQRLRIHQPTEEDYPTPITETVGTSLQGIHDDADEVKGVEGAQQPSPNTNDARDVVAVRVIVLPGVMQVTLNSSSHVNGDVILSNPPAVRHSTQRPPPPVTAMSPLPSVLPVATATARAQQQGPSRPSESTTTTSTSDQGGSGSKQNTGATTTVTSLNPLIRPSPSLRPAPSTSFAMASRRTSDPRTNSSAALKGAAGGTRATASADSTNAVMGDPSVQATSLLSTEHPRDDDTKTRDVGETLFVVGSTTEVLCPPKFSWLPEWVPLKQFSDAGQEQAYHATIRTAGGGGGSPCVTFAAEVGLGVTFLASFAVDRGSDGNFLLVPICLAGAATFIAVVGFVVAFETVSFYPSTPPPFGGKAKNSGENQHSVAEAVF</sequence>
<feature type="region of interest" description="Disordered" evidence="1">
    <location>
        <begin position="41"/>
        <end position="93"/>
    </location>
</feature>
<feature type="transmembrane region" description="Helical" evidence="2">
    <location>
        <begin position="340"/>
        <end position="366"/>
    </location>
</feature>
<feature type="region of interest" description="Disordered" evidence="1">
    <location>
        <begin position="848"/>
        <end position="903"/>
    </location>
</feature>
<keyword evidence="2" id="KW-1133">Transmembrane helix</keyword>
<feature type="compositionally biased region" description="Polar residues" evidence="1">
    <location>
        <begin position="871"/>
        <end position="893"/>
    </location>
</feature>
<proteinExistence type="predicted"/>
<feature type="region of interest" description="Disordered" evidence="1">
    <location>
        <begin position="995"/>
        <end position="1127"/>
    </location>
</feature>
<feature type="region of interest" description="Disordered" evidence="1">
    <location>
        <begin position="620"/>
        <end position="659"/>
    </location>
</feature>
<evidence type="ECO:0000313" key="3">
    <source>
        <dbReference type="EMBL" id="CUF03488.1"/>
    </source>
</evidence>
<feature type="transmembrane region" description="Helical" evidence="2">
    <location>
        <begin position="439"/>
        <end position="458"/>
    </location>
</feature>
<gene>
    <name evidence="3" type="ORF">BSAL_58365</name>
</gene>
<name>A0A0S4IP97_BODSA</name>
<evidence type="ECO:0000256" key="1">
    <source>
        <dbReference type="SAM" id="MobiDB-lite"/>
    </source>
</evidence>
<dbReference type="Proteomes" id="UP000051952">
    <property type="component" value="Unassembled WGS sequence"/>
</dbReference>
<feature type="transmembrane region" description="Helical" evidence="2">
    <location>
        <begin position="284"/>
        <end position="303"/>
    </location>
</feature>
<keyword evidence="4" id="KW-1185">Reference proteome</keyword>
<feature type="compositionally biased region" description="Basic and acidic residues" evidence="1">
    <location>
        <begin position="630"/>
        <end position="643"/>
    </location>
</feature>
<accession>A0A0S4IP97</accession>
<feature type="compositionally biased region" description="Polar residues" evidence="1">
    <location>
        <begin position="1058"/>
        <end position="1071"/>
    </location>
</feature>
<protein>
    <submittedName>
        <fullName evidence="3">Transmembrane protein, putative</fullName>
    </submittedName>
</protein>
<feature type="compositionally biased region" description="Low complexity" evidence="1">
    <location>
        <begin position="1036"/>
        <end position="1052"/>
    </location>
</feature>
<dbReference type="EMBL" id="CYKH01000232">
    <property type="protein sequence ID" value="CUF03488.1"/>
    <property type="molecule type" value="Genomic_DNA"/>
</dbReference>
<feature type="transmembrane region" description="Helical" evidence="2">
    <location>
        <begin position="407"/>
        <end position="427"/>
    </location>
</feature>